<evidence type="ECO:0000313" key="2">
    <source>
        <dbReference type="EMBL" id="MFH4977148.1"/>
    </source>
</evidence>
<feature type="compositionally biased region" description="Basic and acidic residues" evidence="1">
    <location>
        <begin position="80"/>
        <end position="123"/>
    </location>
</feature>
<reference evidence="2 3" key="1">
    <citation type="submission" date="2024-08" db="EMBL/GenBank/DDBJ databases">
        <title>Gnathostoma spinigerum genome.</title>
        <authorList>
            <person name="Gonzalez-Bertolin B."/>
            <person name="Monzon S."/>
            <person name="Zaballos A."/>
            <person name="Jimenez P."/>
            <person name="Dekumyoy P."/>
            <person name="Varona S."/>
            <person name="Cuesta I."/>
            <person name="Sumanam S."/>
            <person name="Adisakwattana P."/>
            <person name="Gasser R.B."/>
            <person name="Hernandez-Gonzalez A."/>
            <person name="Young N.D."/>
            <person name="Perteguer M.J."/>
        </authorList>
    </citation>
    <scope>NUCLEOTIDE SEQUENCE [LARGE SCALE GENOMIC DNA]</scope>
    <source>
        <strain evidence="2">AL3</strain>
        <tissue evidence="2">Liver</tissue>
    </source>
</reference>
<proteinExistence type="predicted"/>
<comment type="caution">
    <text evidence="2">The sequence shown here is derived from an EMBL/GenBank/DDBJ whole genome shotgun (WGS) entry which is preliminary data.</text>
</comment>
<gene>
    <name evidence="2" type="ORF">AB6A40_003857</name>
</gene>
<organism evidence="2 3">
    <name type="scientific">Gnathostoma spinigerum</name>
    <dbReference type="NCBI Taxonomy" id="75299"/>
    <lineage>
        <taxon>Eukaryota</taxon>
        <taxon>Metazoa</taxon>
        <taxon>Ecdysozoa</taxon>
        <taxon>Nematoda</taxon>
        <taxon>Chromadorea</taxon>
        <taxon>Rhabditida</taxon>
        <taxon>Spirurina</taxon>
        <taxon>Gnathostomatomorpha</taxon>
        <taxon>Gnathostomatoidea</taxon>
        <taxon>Gnathostomatidae</taxon>
        <taxon>Gnathostoma</taxon>
    </lineage>
</organism>
<dbReference type="AlphaFoldDB" id="A0ABD6EAX6"/>
<feature type="compositionally biased region" description="Acidic residues" evidence="1">
    <location>
        <begin position="22"/>
        <end position="32"/>
    </location>
</feature>
<feature type="compositionally biased region" description="Basic and acidic residues" evidence="1">
    <location>
        <begin position="11"/>
        <end position="21"/>
    </location>
</feature>
<dbReference type="EMBL" id="JBGFUD010002093">
    <property type="protein sequence ID" value="MFH4977148.1"/>
    <property type="molecule type" value="Genomic_DNA"/>
</dbReference>
<sequence length="141" mass="16267">MNNFFSTDNIDALHDEGHGNNEDEDEFYDAVDDQVSSTSFESFEAAIDKSKGDSDIGSTSPRDRDDKLTMSNEGDITGVNEDKPRSGDVKDTERKKEDEKEIKRKERQLREDRMSNEERESMKEKAICLKEEVRFLVYLKS</sequence>
<keyword evidence="3" id="KW-1185">Reference proteome</keyword>
<feature type="region of interest" description="Disordered" evidence="1">
    <location>
        <begin position="1"/>
        <end position="123"/>
    </location>
</feature>
<protein>
    <submittedName>
        <fullName evidence="2">Uncharacterized protein</fullName>
    </submittedName>
</protein>
<accession>A0ABD6EAX6</accession>
<name>A0ABD6EAX6_9BILA</name>
<evidence type="ECO:0000256" key="1">
    <source>
        <dbReference type="SAM" id="MobiDB-lite"/>
    </source>
</evidence>
<dbReference type="Proteomes" id="UP001608902">
    <property type="component" value="Unassembled WGS sequence"/>
</dbReference>
<evidence type="ECO:0000313" key="3">
    <source>
        <dbReference type="Proteomes" id="UP001608902"/>
    </source>
</evidence>